<proteinExistence type="predicted"/>
<dbReference type="Gene3D" id="2.60.40.10">
    <property type="entry name" value="Immunoglobulins"/>
    <property type="match status" value="5"/>
</dbReference>
<keyword evidence="3" id="KW-0675">Receptor</keyword>
<reference evidence="7 8" key="1">
    <citation type="journal article" date="2019" name="PLoS ONE">
        <title>Genomic analyses reveal an absence of contemporary introgressive admixture between fin whales and blue whales, despite known hybrids.</title>
        <authorList>
            <person name="Westbury M.V."/>
            <person name="Petersen B."/>
            <person name="Lorenzen E.D."/>
        </authorList>
    </citation>
    <scope>NUCLEOTIDE SEQUENCE [LARGE SCALE GENOMIC DNA]</scope>
    <source>
        <strain evidence="7">FinWhale-01</strain>
    </source>
</reference>
<evidence type="ECO:0000256" key="3">
    <source>
        <dbReference type="ARBA" id="ARBA00023170"/>
    </source>
</evidence>
<comment type="caution">
    <text evidence="7">The sequence shown here is derived from an EMBL/GenBank/DDBJ whole genome shotgun (WGS) entry which is preliminary data.</text>
</comment>
<feature type="domain" description="Ig-like" evidence="6">
    <location>
        <begin position="1"/>
        <end position="104"/>
    </location>
</feature>
<dbReference type="SUPFAM" id="SSF48726">
    <property type="entry name" value="Immunoglobulin"/>
    <property type="match status" value="5"/>
</dbReference>
<organism evidence="7 8">
    <name type="scientific">Balaenoptera physalus</name>
    <name type="common">Fin whale</name>
    <name type="synonym">Balaena physalus</name>
    <dbReference type="NCBI Taxonomy" id="9770"/>
    <lineage>
        <taxon>Eukaryota</taxon>
        <taxon>Metazoa</taxon>
        <taxon>Chordata</taxon>
        <taxon>Craniata</taxon>
        <taxon>Vertebrata</taxon>
        <taxon>Euteleostomi</taxon>
        <taxon>Mammalia</taxon>
        <taxon>Eutheria</taxon>
        <taxon>Laurasiatheria</taxon>
        <taxon>Artiodactyla</taxon>
        <taxon>Whippomorpha</taxon>
        <taxon>Cetacea</taxon>
        <taxon>Mysticeti</taxon>
        <taxon>Balaenopteridae</taxon>
        <taxon>Balaenoptera</taxon>
    </lineage>
</organism>
<keyword evidence="5" id="KW-0391">Immunity</keyword>
<feature type="non-terminal residue" evidence="7">
    <location>
        <position position="1"/>
    </location>
</feature>
<dbReference type="Pfam" id="PF07686">
    <property type="entry name" value="V-set"/>
    <property type="match status" value="4"/>
</dbReference>
<dbReference type="GO" id="GO:0042101">
    <property type="term" value="C:T cell receptor complex"/>
    <property type="evidence" value="ECO:0007669"/>
    <property type="project" value="UniProtKB-KW"/>
</dbReference>
<sequence length="629" mass="69964">AESKDRVFQPSTVVSSEGALAEISCNHSISSAYDFFWYLHVPGCAPRLLVKGSRPSQQGRYNMTYERFSSSLLILQAQMADAATYYCGQRAQSMTQPEDQVTVTEGDPVTRTRLFWYVQHRNQGPQFLLKYITGDSLVKGNYGFEAEFNKGQTSSHLKKPSVLGSDSALYFCALNLEGKPILRSCHPAIGLLLGTALGTLSLAKTIQPIFIDSYEGQEVNISCNHTNIATDDYIFWYRQFPNQGPQFVIQGYKTNIANEVASLFIPTERKSSTLSLPCAALKDAAVYYCVSWVLWGPKGDKNNDKVPGNLARWRQQQLSIRVCVCTIDVSGGTGAQLVTQPDSLITVSEGARLELRCNYSSSVSPYLFWYVQYPNQGLQLLLKYTSGNSLVSGIKGFKAELRRSETSFHLEKQSALWNDSAKYFCALGDTVPGMGGGAEHKLLVNVRLSVTQEINLGHFQNPFADIKLQYGNIVVTDKDANIQCPVKTIQCSWQIRYKLHANENGVSLGEKVEKSPSTLTVQEGNSSVITCTYTDTALDYFLWNKKEPGKGPQLLIDIRSNTSKKEPQRWSVLLNDKAKRLSLHISDTQPGDSAVYFCATSTRCFPCTCYLYSELRLGQPPSFGTDFHV</sequence>
<keyword evidence="8" id="KW-1185">Reference proteome</keyword>
<keyword evidence="1" id="KW-0732">Signal</keyword>
<dbReference type="InterPro" id="IPR007110">
    <property type="entry name" value="Ig-like_dom"/>
</dbReference>
<dbReference type="EMBL" id="SGJD01002309">
    <property type="protein sequence ID" value="KAB0395953.1"/>
    <property type="molecule type" value="Genomic_DNA"/>
</dbReference>
<dbReference type="SMART" id="SM00406">
    <property type="entry name" value="IGv"/>
    <property type="match status" value="4"/>
</dbReference>
<dbReference type="InterPro" id="IPR013106">
    <property type="entry name" value="Ig_V-set"/>
</dbReference>
<evidence type="ECO:0000313" key="8">
    <source>
        <dbReference type="Proteomes" id="UP000437017"/>
    </source>
</evidence>
<keyword evidence="5" id="KW-1279">T cell receptor</keyword>
<dbReference type="GO" id="GO:0002250">
    <property type="term" value="P:adaptive immune response"/>
    <property type="evidence" value="ECO:0007669"/>
    <property type="project" value="UniProtKB-KW"/>
</dbReference>
<evidence type="ECO:0000256" key="2">
    <source>
        <dbReference type="ARBA" id="ARBA00023130"/>
    </source>
</evidence>
<dbReference type="InterPro" id="IPR051287">
    <property type="entry name" value="TCR_variable_region"/>
</dbReference>
<protein>
    <recommendedName>
        <fullName evidence="6">Ig-like domain-containing protein</fullName>
    </recommendedName>
</protein>
<dbReference type="Proteomes" id="UP000437017">
    <property type="component" value="Unassembled WGS sequence"/>
</dbReference>
<evidence type="ECO:0000313" key="7">
    <source>
        <dbReference type="EMBL" id="KAB0395953.1"/>
    </source>
</evidence>
<dbReference type="PANTHER" id="PTHR19367">
    <property type="entry name" value="T-CELL RECEPTOR ALPHA CHAIN V REGION"/>
    <property type="match status" value="1"/>
</dbReference>
<dbReference type="AlphaFoldDB" id="A0A643C6T9"/>
<keyword evidence="4" id="KW-0393">Immunoglobulin domain</keyword>
<dbReference type="InterPro" id="IPR003599">
    <property type="entry name" value="Ig_sub"/>
</dbReference>
<dbReference type="PANTHER" id="PTHR19367:SF24">
    <property type="entry name" value="T CELL RECEPTOR ALPHA VARIABLE 8-4"/>
    <property type="match status" value="1"/>
</dbReference>
<dbReference type="PROSITE" id="PS50835">
    <property type="entry name" value="IG_LIKE"/>
    <property type="match status" value="4"/>
</dbReference>
<evidence type="ECO:0000256" key="5">
    <source>
        <dbReference type="ARBA" id="ARBA00043266"/>
    </source>
</evidence>
<dbReference type="InterPro" id="IPR036179">
    <property type="entry name" value="Ig-like_dom_sf"/>
</dbReference>
<evidence type="ECO:0000256" key="1">
    <source>
        <dbReference type="ARBA" id="ARBA00022729"/>
    </source>
</evidence>
<accession>A0A643C6T9</accession>
<dbReference type="OrthoDB" id="8947657at2759"/>
<dbReference type="InterPro" id="IPR013783">
    <property type="entry name" value="Ig-like_fold"/>
</dbReference>
<feature type="domain" description="Ig-like" evidence="6">
    <location>
        <begin position="187"/>
        <end position="289"/>
    </location>
</feature>
<name>A0A643C6T9_BALPH</name>
<keyword evidence="2" id="KW-1064">Adaptive immunity</keyword>
<evidence type="ECO:0000256" key="4">
    <source>
        <dbReference type="ARBA" id="ARBA00023319"/>
    </source>
</evidence>
<feature type="domain" description="Ig-like" evidence="6">
    <location>
        <begin position="335"/>
        <end position="444"/>
    </location>
</feature>
<gene>
    <name evidence="7" type="ORF">E2I00_003589</name>
</gene>
<dbReference type="SMART" id="SM00409">
    <property type="entry name" value="IG"/>
    <property type="match status" value="4"/>
</dbReference>
<evidence type="ECO:0000259" key="6">
    <source>
        <dbReference type="PROSITE" id="PS50835"/>
    </source>
</evidence>
<feature type="domain" description="Ig-like" evidence="6">
    <location>
        <begin position="510"/>
        <end position="601"/>
    </location>
</feature>